<protein>
    <submittedName>
        <fullName evidence="1">Putative secreted protein</fullName>
    </submittedName>
</protein>
<organism evidence="1">
    <name type="scientific">Anopheles darlingi</name>
    <name type="common">Mosquito</name>
    <dbReference type="NCBI Taxonomy" id="43151"/>
    <lineage>
        <taxon>Eukaryota</taxon>
        <taxon>Metazoa</taxon>
        <taxon>Ecdysozoa</taxon>
        <taxon>Arthropoda</taxon>
        <taxon>Hexapoda</taxon>
        <taxon>Insecta</taxon>
        <taxon>Pterygota</taxon>
        <taxon>Neoptera</taxon>
        <taxon>Endopterygota</taxon>
        <taxon>Diptera</taxon>
        <taxon>Nematocera</taxon>
        <taxon>Culicoidea</taxon>
        <taxon>Culicidae</taxon>
        <taxon>Anophelinae</taxon>
        <taxon>Anopheles</taxon>
    </lineage>
</organism>
<name>A0A2M4DRG5_ANODA</name>
<sequence length="74" mass="8136">MGFVLGFLAWLVVLLLRVFFVFVRVLGVCFCVLGELIVAWDVRFQVACCGVSSCCSCFLERGRCGRGATGCRYG</sequence>
<dbReference type="EMBL" id="GGFL01015969">
    <property type="protein sequence ID" value="MBW80147.1"/>
    <property type="molecule type" value="Transcribed_RNA"/>
</dbReference>
<accession>A0A2M4DRG5</accession>
<reference evidence="1" key="1">
    <citation type="submission" date="2018-01" db="EMBL/GenBank/DDBJ databases">
        <title>An insight into the sialome of Amazonian anophelines.</title>
        <authorList>
            <person name="Ribeiro J.M."/>
            <person name="Scarpassa V."/>
            <person name="Calvo E."/>
        </authorList>
    </citation>
    <scope>NUCLEOTIDE SEQUENCE</scope>
</reference>
<evidence type="ECO:0000313" key="1">
    <source>
        <dbReference type="EMBL" id="MBW80147.1"/>
    </source>
</evidence>
<proteinExistence type="predicted"/>
<dbReference type="AlphaFoldDB" id="A0A2M4DRG5"/>